<feature type="active site" description="Proton donor" evidence="4">
    <location>
        <position position="189"/>
    </location>
</feature>
<dbReference type="PANTHER" id="PTHR30456">
    <property type="entry name" value="PYRIDOXINE 5'-PHOSPHATE SYNTHASE"/>
    <property type="match status" value="1"/>
</dbReference>
<evidence type="ECO:0000256" key="3">
    <source>
        <dbReference type="ARBA" id="ARBA00023096"/>
    </source>
</evidence>
<dbReference type="AlphaFoldDB" id="A0A7V2AV20"/>
<protein>
    <recommendedName>
        <fullName evidence="4 5">Pyridoxine 5'-phosphate synthase</fullName>
        <shortName evidence="4">PNP synthase</shortName>
        <ecNumber evidence="4 5">2.6.99.2</ecNumber>
    </recommendedName>
</protein>
<feature type="binding site" evidence="4">
    <location>
        <position position="190"/>
    </location>
    <ligand>
        <name>3-amino-2-oxopropyl phosphate</name>
        <dbReference type="ChEBI" id="CHEBI:57279"/>
    </ligand>
</feature>
<dbReference type="GO" id="GO:0005829">
    <property type="term" value="C:cytosol"/>
    <property type="evidence" value="ECO:0007669"/>
    <property type="project" value="TreeGrafter"/>
</dbReference>
<name>A0A7V2AV20_UNCEI</name>
<comment type="catalytic activity">
    <reaction evidence="4">
        <text>3-amino-2-oxopropyl phosphate + 1-deoxy-D-xylulose 5-phosphate = pyridoxine 5'-phosphate + phosphate + 2 H2O + H(+)</text>
        <dbReference type="Rhea" id="RHEA:15265"/>
        <dbReference type="ChEBI" id="CHEBI:15377"/>
        <dbReference type="ChEBI" id="CHEBI:15378"/>
        <dbReference type="ChEBI" id="CHEBI:43474"/>
        <dbReference type="ChEBI" id="CHEBI:57279"/>
        <dbReference type="ChEBI" id="CHEBI:57792"/>
        <dbReference type="ChEBI" id="CHEBI:58589"/>
        <dbReference type="EC" id="2.6.99.2"/>
    </reaction>
</comment>
<sequence length="236" mass="25935">MRLGVNIDHVATLREARKTTEPDPVTAAMLAEMGGADQVTFHLREDRRHIQNRDARLICEMAQTKVNLEMAATLEMQEIALAMRPDSVTLVPEKREEVTTEGGLNLLREGEKYAATVKALKDGGIRTAAFIGPDQAQVKEAAKLGFDAIEIHTGEYANAARRGPGDTLRAVQDAATAGRRYRLRVHAGHGLTYHNVHPVVQIPEIEELNIGHSIISRAVFVGMEQAVAEMVSLMIR</sequence>
<dbReference type="Proteomes" id="UP000886069">
    <property type="component" value="Unassembled WGS sequence"/>
</dbReference>
<dbReference type="GO" id="GO:0008615">
    <property type="term" value="P:pyridoxine biosynthetic process"/>
    <property type="evidence" value="ECO:0007669"/>
    <property type="project" value="UniProtKB-UniRule"/>
</dbReference>
<feature type="active site" description="Proton acceptor" evidence="4">
    <location>
        <position position="42"/>
    </location>
</feature>
<comment type="subcellular location">
    <subcellularLocation>
        <location evidence="4">Cytoplasm</location>
    </subcellularLocation>
</comment>
<dbReference type="NCBIfam" id="TIGR00559">
    <property type="entry name" value="pdxJ"/>
    <property type="match status" value="1"/>
</dbReference>
<evidence type="ECO:0000256" key="4">
    <source>
        <dbReference type="HAMAP-Rule" id="MF_00279"/>
    </source>
</evidence>
<evidence type="ECO:0000256" key="2">
    <source>
        <dbReference type="ARBA" id="ARBA00022679"/>
    </source>
</evidence>
<keyword evidence="2 4" id="KW-0808">Transferase</keyword>
<accession>A0A7V2AV20</accession>
<keyword evidence="3 4" id="KW-0664">Pyridoxine biosynthesis</keyword>
<dbReference type="SUPFAM" id="SSF63892">
    <property type="entry name" value="Pyridoxine 5'-phosphate synthase"/>
    <property type="match status" value="1"/>
</dbReference>
<dbReference type="InterPro" id="IPR004569">
    <property type="entry name" value="PyrdxlP_synth_PdxJ"/>
</dbReference>
<comment type="pathway">
    <text evidence="4">Cofactor biosynthesis; pyridoxine 5'-phosphate biosynthesis; pyridoxine 5'-phosphate from D-erythrose 4-phosphate: step 5/5.</text>
</comment>
<feature type="binding site" evidence="4">
    <location>
        <begin position="211"/>
        <end position="212"/>
    </location>
    <ligand>
        <name>3-amino-2-oxopropyl phosphate</name>
        <dbReference type="ChEBI" id="CHEBI:57279"/>
    </ligand>
</feature>
<keyword evidence="1 4" id="KW-0963">Cytoplasm</keyword>
<comment type="similarity">
    <text evidence="4">Belongs to the PNP synthase family.</text>
</comment>
<organism evidence="6">
    <name type="scientific">Eiseniibacteriota bacterium</name>
    <dbReference type="NCBI Taxonomy" id="2212470"/>
    <lineage>
        <taxon>Bacteria</taxon>
        <taxon>Candidatus Eiseniibacteriota</taxon>
    </lineage>
</organism>
<dbReference type="EMBL" id="DSEC01000346">
    <property type="protein sequence ID" value="HER43783.1"/>
    <property type="molecule type" value="Genomic_DNA"/>
</dbReference>
<proteinExistence type="inferred from homology"/>
<feature type="active site" description="Proton acceptor" evidence="4">
    <location>
        <position position="69"/>
    </location>
</feature>
<comment type="caution">
    <text evidence="6">The sequence shown here is derived from an EMBL/GenBank/DDBJ whole genome shotgun (WGS) entry which is preliminary data.</text>
</comment>
<dbReference type="NCBIfam" id="NF003627">
    <property type="entry name" value="PRK05265.1-5"/>
    <property type="match status" value="1"/>
</dbReference>
<dbReference type="PANTHER" id="PTHR30456:SF0">
    <property type="entry name" value="PYRIDOXINE 5'-PHOSPHATE SYNTHASE"/>
    <property type="match status" value="1"/>
</dbReference>
<evidence type="ECO:0000256" key="5">
    <source>
        <dbReference type="NCBIfam" id="TIGR00559"/>
    </source>
</evidence>
<feature type="binding site" evidence="4">
    <location>
        <position position="6"/>
    </location>
    <ligand>
        <name>3-amino-2-oxopropyl phosphate</name>
        <dbReference type="ChEBI" id="CHEBI:57279"/>
    </ligand>
</feature>
<feature type="binding site" evidence="4">
    <location>
        <position position="17"/>
    </location>
    <ligand>
        <name>3-amino-2-oxopropyl phosphate</name>
        <dbReference type="ChEBI" id="CHEBI:57279"/>
    </ligand>
</feature>
<feature type="site" description="Transition state stabilizer" evidence="4">
    <location>
        <position position="150"/>
    </location>
</feature>
<evidence type="ECO:0000313" key="6">
    <source>
        <dbReference type="EMBL" id="HER43783.1"/>
    </source>
</evidence>
<dbReference type="HAMAP" id="MF_00279">
    <property type="entry name" value="PdxJ"/>
    <property type="match status" value="1"/>
</dbReference>
<dbReference type="EC" id="2.6.99.2" evidence="4 5"/>
<dbReference type="InterPro" id="IPR036130">
    <property type="entry name" value="Pyridoxine-5'_phos_synth"/>
</dbReference>
<gene>
    <name evidence="4" type="primary">pdxJ</name>
    <name evidence="6" type="ORF">ENO08_04925</name>
</gene>
<dbReference type="UniPathway" id="UPA00244">
    <property type="reaction ID" value="UER00313"/>
</dbReference>
<comment type="subunit">
    <text evidence="4">Homooctamer; tetramer of dimers.</text>
</comment>
<dbReference type="Pfam" id="PF03740">
    <property type="entry name" value="PdxJ"/>
    <property type="match status" value="1"/>
</dbReference>
<dbReference type="GO" id="GO:0033856">
    <property type="term" value="F:pyridoxine 5'-phosphate synthase activity"/>
    <property type="evidence" value="ECO:0007669"/>
    <property type="project" value="UniProtKB-UniRule"/>
</dbReference>
<comment type="function">
    <text evidence="4">Catalyzes the complicated ring closure reaction between the two acyclic compounds 1-deoxy-D-xylulose-5-phosphate (DXP) and 3-amino-2-oxopropyl phosphate (1-amino-acetone-3-phosphate or AAP) to form pyridoxine 5'-phosphate (PNP) and inorganic phosphate.</text>
</comment>
<reference evidence="6" key="1">
    <citation type="journal article" date="2020" name="mSystems">
        <title>Genome- and Community-Level Interaction Insights into Carbon Utilization and Element Cycling Functions of Hydrothermarchaeota in Hydrothermal Sediment.</title>
        <authorList>
            <person name="Zhou Z."/>
            <person name="Liu Y."/>
            <person name="Xu W."/>
            <person name="Pan J."/>
            <person name="Luo Z.H."/>
            <person name="Li M."/>
        </authorList>
    </citation>
    <scope>NUCLEOTIDE SEQUENCE [LARGE SCALE GENOMIC DNA]</scope>
    <source>
        <strain evidence="6">SpSt-1233</strain>
    </source>
</reference>
<feature type="binding site" evidence="4">
    <location>
        <position position="44"/>
    </location>
    <ligand>
        <name>1-deoxy-D-xylulose 5-phosphate</name>
        <dbReference type="ChEBI" id="CHEBI:57792"/>
    </ligand>
</feature>
<dbReference type="NCBIfam" id="NF003625">
    <property type="entry name" value="PRK05265.1-3"/>
    <property type="match status" value="1"/>
</dbReference>
<feature type="binding site" evidence="4">
    <location>
        <begin position="8"/>
        <end position="9"/>
    </location>
    <ligand>
        <name>1-deoxy-D-xylulose 5-phosphate</name>
        <dbReference type="ChEBI" id="CHEBI:57792"/>
    </ligand>
</feature>
<dbReference type="Gene3D" id="3.20.20.70">
    <property type="entry name" value="Aldolase class I"/>
    <property type="match status" value="1"/>
</dbReference>
<evidence type="ECO:0000256" key="1">
    <source>
        <dbReference type="ARBA" id="ARBA00022490"/>
    </source>
</evidence>
<dbReference type="InterPro" id="IPR013785">
    <property type="entry name" value="Aldolase_TIM"/>
</dbReference>
<dbReference type="CDD" id="cd00003">
    <property type="entry name" value="PNPsynthase"/>
    <property type="match status" value="1"/>
</dbReference>
<feature type="binding site" evidence="4">
    <location>
        <position position="99"/>
    </location>
    <ligand>
        <name>1-deoxy-D-xylulose 5-phosphate</name>
        <dbReference type="ChEBI" id="CHEBI:57792"/>
    </ligand>
</feature>
<feature type="binding site" evidence="4">
    <location>
        <position position="49"/>
    </location>
    <ligand>
        <name>1-deoxy-D-xylulose 5-phosphate</name>
        <dbReference type="ChEBI" id="CHEBI:57792"/>
    </ligand>
</feature>